<dbReference type="GO" id="GO:0032446">
    <property type="term" value="P:protein modification by small protein conjugation"/>
    <property type="evidence" value="ECO:0007669"/>
    <property type="project" value="TreeGrafter"/>
</dbReference>
<dbReference type="Gene3D" id="3.40.140.70">
    <property type="entry name" value="Ubiquitin-like modifier-activating enzyme ATG7 N-terminal domain"/>
    <property type="match status" value="1"/>
</dbReference>
<dbReference type="PANTHER" id="PTHR10953:SF3">
    <property type="entry name" value="UBIQUITIN-LIKE MODIFIER-ACTIVATING ENZYME ATG7"/>
    <property type="match status" value="1"/>
</dbReference>
<sequence>MKKKFEEENKPSYILKHNNNEFKIDISYFTQLHEHKINIYKLQSNYVNLCSSTYVNKIKLGFKYKLLNRYLIEFAHPFIHVRTIEINKKSFLKYENFDNEDEKNNMEPNDCTKTIENERNHINNINDGNKKVQKIWYIMNNYRNNYLGVLLNFNTLEEFLKCNKDDHINYTLEPLKCYINNEKNDICKDMNLYIHDNIYDDTFWEYKENCLTVLEKINKYVILSFFDLKKYICYYSIANPIIKPKDNYYKLIKNSTRYFFYIDSKYVYINTENRHINIIDIFYLSYKIDDYFNNYKMFLNTNIFLLLKFDNIPLHTMNNQDYYDEYINKLYTNIECEEDQKSKKEFYQINSFYKLFEYLKLNDISQNSYHPMGNKSFNNHYNNNSSMLHKNYDMVILPINALSELKEDIKNSKDKILRYIKKDFFDLYICFIDINYIFNSLSWDFRNLLYCLTLKYKLYDFQIDVLAFRDISLLRQQYVGTFKSQEGFIWSYPKVVMKRGSINNPRNYNDEDKNNDNNNYDDKNNDNNNYDDSHNNNYDDKNNNNNYDDSHNNNYDDKNNDNNNYDDSHNNNYEDSHNNNYDDSDLHKDIDMDKDKNNSFHYNPINNCLSHQDVSFCSVTKMCKVNYNSIKDCKNDWRDDLTNEYSHDMNPIHEDIEHSSSQYENNMSVNNTYKKDNRNIKHNHNNIYHNHLVKYILNSSLFQVTVPDKVHFIYDNGSNYVDINLNGKKDDSLNKQDIHILEKKKEGDTCIINSYLKSFSDEKKNDCIDVSSNLGFSINIRKEDNHFTTRVKYKDEEMDVLHISEGDENENNMNNATNNNINNNIIKNYKTFCCDNKVYDILCGWKYYEDKKKEKKSIISIINLNDFINKDTIQRISLELNIKLIKWKILKDLKFEHIKKLKILIIGLGTLGCMVARNCVSWGIQHYTFVDNSRVSFSNISRQYLYTLEDAEKYGNIGEYKCVAAKKNLLKICPDLNITAKVMDIPMPGHLNYLNENLEDTINELDNLINNHDVVFLLTDSKESRYFPCLMIAEKQYNSLKELQESVNHNNNNNNNNNSSSSSSGSNKFRKGDNVLCEEENMITHEYIENIKCTKIMDKSLNNILLYEQNNNIYKSLNNIHMYDRYQEIFYNNILTSVKRLCKMPPLGITVAISFDSFVVLRHSYLYFKGACYFCNDMHCPSDSLSYRTLDEKCTVTRCGISNISSSIATELLLALTQHPLYFFAPHIDRDQYIYNYDNDMNQKKNSDISNIFTSCLGATPHIMNFNLANFTIKKIFCEPFEKCMCCSERVILKYQEDKMDFIRNVIRDSSILERITNMDQLKVEENDVIILE</sequence>
<dbReference type="PANTHER" id="PTHR10953">
    <property type="entry name" value="UBIQUITIN-ACTIVATING ENZYME E1"/>
    <property type="match status" value="1"/>
</dbReference>
<accession>W7K579</accession>
<feature type="domain" description="THIF-type NAD/FAD binding fold" evidence="2">
    <location>
        <begin position="885"/>
        <end position="1028"/>
    </location>
</feature>
<feature type="region of interest" description="Disordered" evidence="1">
    <location>
        <begin position="1047"/>
        <end position="1070"/>
    </location>
</feature>
<dbReference type="OMA" id="FKMDISF"/>
<evidence type="ECO:0000259" key="3">
    <source>
        <dbReference type="Pfam" id="PF16420"/>
    </source>
</evidence>
<dbReference type="GO" id="GO:0006995">
    <property type="term" value="P:cellular response to nitrogen starvation"/>
    <property type="evidence" value="ECO:0007669"/>
    <property type="project" value="TreeGrafter"/>
</dbReference>
<feature type="region of interest" description="Disordered" evidence="1">
    <location>
        <begin position="503"/>
        <end position="590"/>
    </location>
</feature>
<evidence type="ECO:0000313" key="5">
    <source>
        <dbReference type="Proteomes" id="UP000030673"/>
    </source>
</evidence>
<feature type="compositionally biased region" description="Basic and acidic residues" evidence="1">
    <location>
        <begin position="508"/>
        <end position="577"/>
    </location>
</feature>
<dbReference type="Pfam" id="PF00899">
    <property type="entry name" value="ThiF"/>
    <property type="match status" value="1"/>
</dbReference>
<dbReference type="Gene3D" id="3.40.50.720">
    <property type="entry name" value="NAD(P)-binding Rossmann-like Domain"/>
    <property type="match status" value="1"/>
</dbReference>
<name>W7K579_PLAFO</name>
<dbReference type="GO" id="GO:0034727">
    <property type="term" value="P:piecemeal microautophagy of the nucleus"/>
    <property type="evidence" value="ECO:0007669"/>
    <property type="project" value="TreeGrafter"/>
</dbReference>
<organism evidence="4 5">
    <name type="scientific">Plasmodium falciparum (isolate NF54)</name>
    <dbReference type="NCBI Taxonomy" id="5843"/>
    <lineage>
        <taxon>Eukaryota</taxon>
        <taxon>Sar</taxon>
        <taxon>Alveolata</taxon>
        <taxon>Apicomplexa</taxon>
        <taxon>Aconoidasida</taxon>
        <taxon>Haemosporida</taxon>
        <taxon>Plasmodiidae</taxon>
        <taxon>Plasmodium</taxon>
        <taxon>Plasmodium (Laverania)</taxon>
    </lineage>
</organism>
<dbReference type="InterPro" id="IPR032197">
    <property type="entry name" value="Atg7_N"/>
</dbReference>
<dbReference type="GO" id="GO:0000045">
    <property type="term" value="P:autophagosome assembly"/>
    <property type="evidence" value="ECO:0007669"/>
    <property type="project" value="TreeGrafter"/>
</dbReference>
<dbReference type="InterPro" id="IPR042522">
    <property type="entry name" value="Atg7_N_1"/>
</dbReference>
<dbReference type="InterPro" id="IPR045886">
    <property type="entry name" value="ThiF/MoeB/HesA"/>
</dbReference>
<keyword evidence="5" id="KW-1185">Reference proteome</keyword>
<dbReference type="Pfam" id="PF16420">
    <property type="entry name" value="ATG7_N"/>
    <property type="match status" value="1"/>
</dbReference>
<protein>
    <recommendedName>
        <fullName evidence="6">Autophagy-related protein 7</fullName>
    </recommendedName>
</protein>
<dbReference type="InterPro" id="IPR000594">
    <property type="entry name" value="ThiF_NAD_FAD-bd"/>
</dbReference>
<feature type="compositionally biased region" description="Low complexity" evidence="1">
    <location>
        <begin position="1047"/>
        <end position="1067"/>
    </location>
</feature>
<reference evidence="4 5" key="1">
    <citation type="submission" date="2013-02" db="EMBL/GenBank/DDBJ databases">
        <title>The Genome Sequence of Plasmodium falciparum NF54.</title>
        <authorList>
            <consortium name="The Broad Institute Genome Sequencing Platform"/>
            <consortium name="The Broad Institute Genome Sequencing Center for Infectious Disease"/>
            <person name="Neafsey D."/>
            <person name="Cheeseman I."/>
            <person name="Volkman S."/>
            <person name="Adams J."/>
            <person name="Walker B."/>
            <person name="Young S.K."/>
            <person name="Zeng Q."/>
            <person name="Gargeya S."/>
            <person name="Fitzgerald M."/>
            <person name="Haas B."/>
            <person name="Abouelleil A."/>
            <person name="Alvarado L."/>
            <person name="Arachchi H.M."/>
            <person name="Berlin A.M."/>
            <person name="Chapman S.B."/>
            <person name="Dewar J."/>
            <person name="Goldberg J."/>
            <person name="Griggs A."/>
            <person name="Gujja S."/>
            <person name="Hansen M."/>
            <person name="Howarth C."/>
            <person name="Imamovic A."/>
            <person name="Larimer J."/>
            <person name="McCowan C."/>
            <person name="Murphy C."/>
            <person name="Neiman D."/>
            <person name="Pearson M."/>
            <person name="Priest M."/>
            <person name="Roberts A."/>
            <person name="Saif S."/>
            <person name="Shea T."/>
            <person name="Sisk P."/>
            <person name="Sykes S."/>
            <person name="Wortman J."/>
            <person name="Nusbaum C."/>
            <person name="Birren B."/>
        </authorList>
    </citation>
    <scope>NUCLEOTIDE SEQUENCE [LARGE SCALE GENOMIC DNA]</scope>
    <source>
        <strain evidence="4 5">NF54</strain>
    </source>
</reference>
<dbReference type="GO" id="GO:0019779">
    <property type="term" value="F:Atg8 activating enzyme activity"/>
    <property type="evidence" value="ECO:0007669"/>
    <property type="project" value="TreeGrafter"/>
</dbReference>
<evidence type="ECO:0000256" key="1">
    <source>
        <dbReference type="SAM" id="MobiDB-lite"/>
    </source>
</evidence>
<dbReference type="GO" id="GO:0000422">
    <property type="term" value="P:autophagy of mitochondrion"/>
    <property type="evidence" value="ECO:0007669"/>
    <property type="project" value="TreeGrafter"/>
</dbReference>
<dbReference type="EMBL" id="KE123835">
    <property type="protein sequence ID" value="EWC88000.1"/>
    <property type="molecule type" value="Genomic_DNA"/>
</dbReference>
<proteinExistence type="predicted"/>
<evidence type="ECO:0000259" key="2">
    <source>
        <dbReference type="Pfam" id="PF00899"/>
    </source>
</evidence>
<dbReference type="GO" id="GO:0019778">
    <property type="term" value="F:Atg12 activating enzyme activity"/>
    <property type="evidence" value="ECO:0007669"/>
    <property type="project" value="TreeGrafter"/>
</dbReference>
<dbReference type="SUPFAM" id="SSF69572">
    <property type="entry name" value="Activating enzymes of the ubiquitin-like proteins"/>
    <property type="match status" value="2"/>
</dbReference>
<evidence type="ECO:0008006" key="6">
    <source>
        <dbReference type="Google" id="ProtNLM"/>
    </source>
</evidence>
<dbReference type="Proteomes" id="UP000030673">
    <property type="component" value="Unassembled WGS sequence"/>
</dbReference>
<dbReference type="GO" id="GO:0000407">
    <property type="term" value="C:phagophore assembly site"/>
    <property type="evidence" value="ECO:0007669"/>
    <property type="project" value="TreeGrafter"/>
</dbReference>
<feature type="domain" description="Ubiquitin-like modifier-activating enzyme Atg7 N-terminal" evidence="3">
    <location>
        <begin position="21"/>
        <end position="247"/>
    </location>
</feature>
<evidence type="ECO:0000313" key="4">
    <source>
        <dbReference type="EMBL" id="EWC88000.1"/>
    </source>
</evidence>
<gene>
    <name evidence="4" type="ORF">PFNF54_03230</name>
</gene>
<dbReference type="InterPro" id="IPR035985">
    <property type="entry name" value="Ubiquitin-activating_enz"/>
</dbReference>